<evidence type="ECO:0000313" key="2">
    <source>
        <dbReference type="Proteomes" id="UP001146351"/>
    </source>
</evidence>
<organism evidence="1 2">
    <name type="scientific">Penicillium capsulatum</name>
    <dbReference type="NCBI Taxonomy" id="69766"/>
    <lineage>
        <taxon>Eukaryota</taxon>
        <taxon>Fungi</taxon>
        <taxon>Dikarya</taxon>
        <taxon>Ascomycota</taxon>
        <taxon>Pezizomycotina</taxon>
        <taxon>Eurotiomycetes</taxon>
        <taxon>Eurotiomycetidae</taxon>
        <taxon>Eurotiales</taxon>
        <taxon>Aspergillaceae</taxon>
        <taxon>Penicillium</taxon>
    </lineage>
</organism>
<evidence type="ECO:0000313" key="1">
    <source>
        <dbReference type="EMBL" id="KAJ5156337.1"/>
    </source>
</evidence>
<gene>
    <name evidence="1" type="ORF">N7492_009140</name>
</gene>
<dbReference type="AlphaFoldDB" id="A0A9W9HTE2"/>
<proteinExistence type="predicted"/>
<reference evidence="1" key="1">
    <citation type="submission" date="2022-11" db="EMBL/GenBank/DDBJ databases">
        <authorList>
            <person name="Petersen C."/>
        </authorList>
    </citation>
    <scope>NUCLEOTIDE SEQUENCE</scope>
    <source>
        <strain evidence="1">IBT 21917</strain>
    </source>
</reference>
<accession>A0A9W9HTE2</accession>
<sequence>MRRIEMEEDRSFVMPVPDYEMVEESGIDACEMTCLHLDPDGLDGGGCDVCVGGGLCRSRSSIVPGGIDDGNHGLVALDHVPMDYAKTDAGSLLCESFEVHRLAVVSFGGRLLSTGIVDRGFDQRL</sequence>
<protein>
    <submittedName>
        <fullName evidence="1">Uncharacterized protein</fullName>
    </submittedName>
</protein>
<dbReference type="Proteomes" id="UP001146351">
    <property type="component" value="Unassembled WGS sequence"/>
</dbReference>
<reference evidence="1" key="2">
    <citation type="journal article" date="2023" name="IMA Fungus">
        <title>Comparative genomic study of the Penicillium genus elucidates a diverse pangenome and 15 lateral gene transfer events.</title>
        <authorList>
            <person name="Petersen C."/>
            <person name="Sorensen T."/>
            <person name="Nielsen M.R."/>
            <person name="Sondergaard T.E."/>
            <person name="Sorensen J.L."/>
            <person name="Fitzpatrick D.A."/>
            <person name="Frisvad J.C."/>
            <person name="Nielsen K.L."/>
        </authorList>
    </citation>
    <scope>NUCLEOTIDE SEQUENCE</scope>
    <source>
        <strain evidence="1">IBT 21917</strain>
    </source>
</reference>
<keyword evidence="2" id="KW-1185">Reference proteome</keyword>
<comment type="caution">
    <text evidence="1">The sequence shown here is derived from an EMBL/GenBank/DDBJ whole genome shotgun (WGS) entry which is preliminary data.</text>
</comment>
<name>A0A9W9HTE2_9EURO</name>
<dbReference type="EMBL" id="JAPQKO010000006">
    <property type="protein sequence ID" value="KAJ5156337.1"/>
    <property type="molecule type" value="Genomic_DNA"/>
</dbReference>